<dbReference type="EMBL" id="SEYY01021984">
    <property type="protein sequence ID" value="KAB7495908.1"/>
    <property type="molecule type" value="Genomic_DNA"/>
</dbReference>
<evidence type="ECO:0000256" key="1">
    <source>
        <dbReference type="ARBA" id="ARBA00007926"/>
    </source>
</evidence>
<evidence type="ECO:0000256" key="4">
    <source>
        <dbReference type="ARBA" id="ARBA00035223"/>
    </source>
</evidence>
<dbReference type="InterPro" id="IPR002672">
    <property type="entry name" value="Ribosomal_eL28"/>
</dbReference>
<dbReference type="GO" id="GO:0006412">
    <property type="term" value="P:translation"/>
    <property type="evidence" value="ECO:0007669"/>
    <property type="project" value="InterPro"/>
</dbReference>
<dbReference type="Proteomes" id="UP000326759">
    <property type="component" value="Unassembled WGS sequence"/>
</dbReference>
<evidence type="ECO:0000256" key="6">
    <source>
        <dbReference type="SAM" id="MobiDB-lite"/>
    </source>
</evidence>
<evidence type="ECO:0000256" key="2">
    <source>
        <dbReference type="ARBA" id="ARBA00022980"/>
    </source>
</evidence>
<dbReference type="InterPro" id="IPR029004">
    <property type="entry name" value="Ribosomal_eL28/Mak16"/>
</dbReference>
<evidence type="ECO:0000313" key="9">
    <source>
        <dbReference type="Proteomes" id="UP000326759"/>
    </source>
</evidence>
<protein>
    <recommendedName>
        <fullName evidence="4">Large ribosomal subunit protein eL28</fullName>
    </recommendedName>
    <alternativeName>
        <fullName evidence="5">60S ribosomal protein L28</fullName>
    </alternativeName>
</protein>
<organism evidence="8 9">
    <name type="scientific">Armadillidium nasatum</name>
    <dbReference type="NCBI Taxonomy" id="96803"/>
    <lineage>
        <taxon>Eukaryota</taxon>
        <taxon>Metazoa</taxon>
        <taxon>Ecdysozoa</taxon>
        <taxon>Arthropoda</taxon>
        <taxon>Crustacea</taxon>
        <taxon>Multicrustacea</taxon>
        <taxon>Malacostraca</taxon>
        <taxon>Eumalacostraca</taxon>
        <taxon>Peracarida</taxon>
        <taxon>Isopoda</taxon>
        <taxon>Oniscidea</taxon>
        <taxon>Crinocheta</taxon>
        <taxon>Armadillidiidae</taxon>
        <taxon>Armadillidium</taxon>
    </lineage>
</organism>
<dbReference type="AlphaFoldDB" id="A0A5N5SQ67"/>
<keyword evidence="3" id="KW-0687">Ribonucleoprotein</keyword>
<evidence type="ECO:0000313" key="8">
    <source>
        <dbReference type="EMBL" id="KAB7495908.1"/>
    </source>
</evidence>
<dbReference type="OrthoDB" id="338850at2759"/>
<accession>A0A5N5SQ67</accession>
<gene>
    <name evidence="8" type="primary">RpL28</name>
    <name evidence="8" type="ORF">Anas_12713</name>
</gene>
<feature type="domain" description="Ribosomal eL28/Mak16" evidence="7">
    <location>
        <begin position="5"/>
        <end position="123"/>
    </location>
</feature>
<dbReference type="GO" id="GO:0005840">
    <property type="term" value="C:ribosome"/>
    <property type="evidence" value="ECO:0007669"/>
    <property type="project" value="UniProtKB-KW"/>
</dbReference>
<feature type="compositionally biased region" description="Basic residues" evidence="6">
    <location>
        <begin position="130"/>
        <end position="140"/>
    </location>
</feature>
<dbReference type="GO" id="GO:1990904">
    <property type="term" value="C:ribonucleoprotein complex"/>
    <property type="evidence" value="ECO:0007669"/>
    <property type="project" value="UniProtKB-KW"/>
</dbReference>
<keyword evidence="9" id="KW-1185">Reference proteome</keyword>
<proteinExistence type="inferred from homology"/>
<keyword evidence="2 8" id="KW-0689">Ribosomal protein</keyword>
<evidence type="ECO:0000259" key="7">
    <source>
        <dbReference type="Pfam" id="PF01778"/>
    </source>
</evidence>
<feature type="region of interest" description="Disordered" evidence="6">
    <location>
        <begin position="123"/>
        <end position="155"/>
    </location>
</feature>
<sequence length="155" mass="17861">MSSHLNWLIVRNNHAFLYKKRNVKKPFSSEPGNLRNINSLRHNGFLNKKAVHIAPEPQGKGIVLSFKAGKYHQRKPAKNLQKTTLKHGPRRSLMKLKRWFECNQYRQDLTMPALRRASCILKSQKPQPVKSKRRVRRVGKAGKNSKSGKGAKKTE</sequence>
<comment type="caution">
    <text evidence="8">The sequence shown here is derived from an EMBL/GenBank/DDBJ whole genome shotgun (WGS) entry which is preliminary data.</text>
</comment>
<comment type="similarity">
    <text evidence="1">Belongs to the eukaryotic ribosomal protein eL28 family.</text>
</comment>
<dbReference type="GO" id="GO:0003735">
    <property type="term" value="F:structural constituent of ribosome"/>
    <property type="evidence" value="ECO:0007669"/>
    <property type="project" value="InterPro"/>
</dbReference>
<dbReference type="Pfam" id="PF01778">
    <property type="entry name" value="Ribosomal_L28e"/>
    <property type="match status" value="1"/>
</dbReference>
<evidence type="ECO:0000256" key="5">
    <source>
        <dbReference type="ARBA" id="ARBA00035330"/>
    </source>
</evidence>
<dbReference type="FunFam" id="3.30.390.110:FF:000002">
    <property type="entry name" value="60S ribosomal protein L28"/>
    <property type="match status" value="1"/>
</dbReference>
<dbReference type="Gene3D" id="3.30.390.110">
    <property type="match status" value="1"/>
</dbReference>
<reference evidence="8 9" key="1">
    <citation type="journal article" date="2019" name="PLoS Biol.">
        <title>Sex chromosomes control vertical transmission of feminizing Wolbachia symbionts in an isopod.</title>
        <authorList>
            <person name="Becking T."/>
            <person name="Chebbi M.A."/>
            <person name="Giraud I."/>
            <person name="Moumen B."/>
            <person name="Laverre T."/>
            <person name="Caubet Y."/>
            <person name="Peccoud J."/>
            <person name="Gilbert C."/>
            <person name="Cordaux R."/>
        </authorList>
    </citation>
    <scope>NUCLEOTIDE SEQUENCE [LARGE SCALE GENOMIC DNA]</scope>
    <source>
        <strain evidence="8">ANa2</strain>
        <tissue evidence="8">Whole body excluding digestive tract and cuticle</tissue>
    </source>
</reference>
<evidence type="ECO:0000256" key="3">
    <source>
        <dbReference type="ARBA" id="ARBA00023274"/>
    </source>
</evidence>
<dbReference type="PANTHER" id="PTHR10544">
    <property type="entry name" value="60S RIBOSOMAL PROTEIN L28"/>
    <property type="match status" value="1"/>
</dbReference>
<name>A0A5N5SQ67_9CRUS</name>